<keyword evidence="2" id="KW-1185">Reference proteome</keyword>
<dbReference type="EMBL" id="JAHUTJ010062097">
    <property type="protein sequence ID" value="MED6288882.1"/>
    <property type="molecule type" value="Genomic_DNA"/>
</dbReference>
<gene>
    <name evidence="1" type="ORF">CHARACLAT_030766</name>
</gene>
<evidence type="ECO:0000313" key="1">
    <source>
        <dbReference type="EMBL" id="MED6288882.1"/>
    </source>
</evidence>
<dbReference type="Proteomes" id="UP001352852">
    <property type="component" value="Unassembled WGS sequence"/>
</dbReference>
<reference evidence="1 2" key="1">
    <citation type="submission" date="2021-06" db="EMBL/GenBank/DDBJ databases">
        <authorList>
            <person name="Palmer J.M."/>
        </authorList>
    </citation>
    <scope>NUCLEOTIDE SEQUENCE [LARGE SCALE GENOMIC DNA]</scope>
    <source>
        <strain evidence="1 2">CL_MEX2019</strain>
        <tissue evidence="1">Muscle</tissue>
    </source>
</reference>
<organism evidence="1 2">
    <name type="scientific">Characodon lateralis</name>
    <dbReference type="NCBI Taxonomy" id="208331"/>
    <lineage>
        <taxon>Eukaryota</taxon>
        <taxon>Metazoa</taxon>
        <taxon>Chordata</taxon>
        <taxon>Craniata</taxon>
        <taxon>Vertebrata</taxon>
        <taxon>Euteleostomi</taxon>
        <taxon>Actinopterygii</taxon>
        <taxon>Neopterygii</taxon>
        <taxon>Teleostei</taxon>
        <taxon>Neoteleostei</taxon>
        <taxon>Acanthomorphata</taxon>
        <taxon>Ovalentaria</taxon>
        <taxon>Atherinomorphae</taxon>
        <taxon>Cyprinodontiformes</taxon>
        <taxon>Goodeidae</taxon>
        <taxon>Characodon</taxon>
    </lineage>
</organism>
<accession>A0ABU7ENS9</accession>
<sequence length="101" mass="11446">MNRRMSDRASELAASQSSTWDERIIGLAHVRSVQGCDFNTVFFRQWGKSLYLGNSGHISSWGIFGSDSILQKLRKTGSASLSQFRPCYSHQRNNQKAYTLL</sequence>
<comment type="caution">
    <text evidence="1">The sequence shown here is derived from an EMBL/GenBank/DDBJ whole genome shotgun (WGS) entry which is preliminary data.</text>
</comment>
<name>A0ABU7ENS9_9TELE</name>
<proteinExistence type="predicted"/>
<evidence type="ECO:0000313" key="2">
    <source>
        <dbReference type="Proteomes" id="UP001352852"/>
    </source>
</evidence>
<protein>
    <submittedName>
        <fullName evidence="1">Uncharacterized protein</fullName>
    </submittedName>
</protein>